<evidence type="ECO:0000256" key="1">
    <source>
        <dbReference type="ARBA" id="ARBA00004141"/>
    </source>
</evidence>
<dbReference type="Proteomes" id="UP001302367">
    <property type="component" value="Chromosome 4"/>
</dbReference>
<evidence type="ECO:0000256" key="6">
    <source>
        <dbReference type="SAM" id="Phobius"/>
    </source>
</evidence>
<dbReference type="GO" id="GO:0005886">
    <property type="term" value="C:plasma membrane"/>
    <property type="evidence" value="ECO:0007669"/>
    <property type="project" value="InterPro"/>
</dbReference>
<feature type="transmembrane region" description="Helical" evidence="6">
    <location>
        <begin position="172"/>
        <end position="194"/>
    </location>
</feature>
<comment type="subcellular location">
    <subcellularLocation>
        <location evidence="1">Membrane</location>
        <topology evidence="1">Multi-pass membrane protein</topology>
    </subcellularLocation>
</comment>
<feature type="compositionally biased region" description="Basic and acidic residues" evidence="5">
    <location>
        <begin position="1"/>
        <end position="10"/>
    </location>
</feature>
<gene>
    <name evidence="7" type="ORF">CB0940_04590</name>
    <name evidence="8" type="ORF">RHO25_006475</name>
</gene>
<dbReference type="InterPro" id="IPR017974">
    <property type="entry name" value="Claudin_CS"/>
</dbReference>
<protein>
    <recommendedName>
        <fullName evidence="11">SUR7 family protein pun1</fullName>
    </recommendedName>
</protein>
<organism evidence="7 9">
    <name type="scientific">Cercospora beticola</name>
    <name type="common">Sugarbeet leaf spot fungus</name>
    <dbReference type="NCBI Taxonomy" id="122368"/>
    <lineage>
        <taxon>Eukaryota</taxon>
        <taxon>Fungi</taxon>
        <taxon>Dikarya</taxon>
        <taxon>Ascomycota</taxon>
        <taxon>Pezizomycotina</taxon>
        <taxon>Dothideomycetes</taxon>
        <taxon>Dothideomycetidae</taxon>
        <taxon>Mycosphaerellales</taxon>
        <taxon>Mycosphaerellaceae</taxon>
        <taxon>Cercospora</taxon>
    </lineage>
</organism>
<reference evidence="7 9" key="1">
    <citation type="submission" date="2015-10" db="EMBL/GenBank/DDBJ databases">
        <title>The cercosporin biosynthetic gene cluster was horizontally transferred to several fungal lineages and shown to be expanded in Cercospora beticola based on microsynteny with recipient genomes.</title>
        <authorList>
            <person name="De Jonge R."/>
            <person name="Ebert M.K."/>
            <person name="Suttle J.C."/>
            <person name="Jurick Ii W.M."/>
            <person name="Secor G.A."/>
            <person name="Thomma B.P."/>
            <person name="Van De Peer Y."/>
            <person name="Bolton M.D."/>
        </authorList>
    </citation>
    <scope>NUCLEOTIDE SEQUENCE [LARGE SCALE GENOMIC DNA]</scope>
    <source>
        <strain evidence="7 9">09-40</strain>
    </source>
</reference>
<dbReference type="PANTHER" id="PTHR28019:SF2">
    <property type="entry name" value="CELL MEMBRANE PROTEIN YLR413W-RELATED"/>
    <property type="match status" value="1"/>
</dbReference>
<evidence type="ECO:0000313" key="9">
    <source>
        <dbReference type="Proteomes" id="UP000230605"/>
    </source>
</evidence>
<dbReference type="AlphaFoldDB" id="A0A2G5HME3"/>
<name>A0A2G5HME3_CERBT</name>
<keyword evidence="3 6" id="KW-1133">Transmembrane helix</keyword>
<evidence type="ECO:0000313" key="7">
    <source>
        <dbReference type="EMBL" id="PIA93433.1"/>
    </source>
</evidence>
<dbReference type="OrthoDB" id="2327445at2759"/>
<evidence type="ECO:0000256" key="5">
    <source>
        <dbReference type="SAM" id="MobiDB-lite"/>
    </source>
</evidence>
<evidence type="ECO:0000256" key="3">
    <source>
        <dbReference type="ARBA" id="ARBA00022989"/>
    </source>
</evidence>
<proteinExistence type="predicted"/>
<dbReference type="InterPro" id="IPR009571">
    <property type="entry name" value="SUR7/Rim9-like_fungi"/>
</dbReference>
<accession>A0A2G5HME3</accession>
<feature type="transmembrane region" description="Helical" evidence="6">
    <location>
        <begin position="206"/>
        <end position="229"/>
    </location>
</feature>
<feature type="transmembrane region" description="Helical" evidence="6">
    <location>
        <begin position="249"/>
        <end position="276"/>
    </location>
</feature>
<dbReference type="EMBL" id="LKMD01000105">
    <property type="protein sequence ID" value="PIA93433.1"/>
    <property type="molecule type" value="Genomic_DNA"/>
</dbReference>
<keyword evidence="4 6" id="KW-0472">Membrane</keyword>
<evidence type="ECO:0000256" key="4">
    <source>
        <dbReference type="ARBA" id="ARBA00023136"/>
    </source>
</evidence>
<sequence length="320" mass="35444">MFGRKKKDEGLADAGSDSERTVTHDYEPTKAQIKRATRQRFIWALLSSFLLLISVVFLILVEIGNTSISSTLNKIWFIRLDLSDIIPVSVPNAVLINSIAQSLGLHDFYTVGLWNYCEGYEGQGVTNCSPPETLYWFNPVAIVQSQLLAGATIALPAEINDILDLIRLVSNWMFGLFLTGLILDFIVIFLLPLSVFTRWLSLPLSIITFIAALLTTAAAIIATVMFIIMQNAITSATELNIRASIGTQMFVFMWIAAIASVLAFAIQLGMCCCCASRRDVRTGRRMGSKKAWTTTRSDGAVEETSEKKRLPTFGRNKRTA</sequence>
<evidence type="ECO:0000313" key="8">
    <source>
        <dbReference type="EMBL" id="WPB01843.1"/>
    </source>
</evidence>
<reference evidence="8 10" key="2">
    <citation type="submission" date="2023-09" db="EMBL/GenBank/DDBJ databases">
        <title>Complete-Gapless Cercospora beticola genome.</title>
        <authorList>
            <person name="Wyatt N.A."/>
            <person name="Spanner R.E."/>
            <person name="Bolton M.D."/>
        </authorList>
    </citation>
    <scope>NUCLEOTIDE SEQUENCE [LARGE SCALE GENOMIC DNA]</scope>
    <source>
        <strain evidence="8">Cb09-40</strain>
    </source>
</reference>
<dbReference type="GO" id="GO:0051285">
    <property type="term" value="C:cell cortex of cell tip"/>
    <property type="evidence" value="ECO:0007669"/>
    <property type="project" value="TreeGrafter"/>
</dbReference>
<feature type="region of interest" description="Disordered" evidence="5">
    <location>
        <begin position="286"/>
        <end position="320"/>
    </location>
</feature>
<feature type="region of interest" description="Disordered" evidence="5">
    <location>
        <begin position="1"/>
        <end position="23"/>
    </location>
</feature>
<dbReference type="EMBL" id="CP134187">
    <property type="protein sequence ID" value="WPB01843.1"/>
    <property type="molecule type" value="Genomic_DNA"/>
</dbReference>
<keyword evidence="2 6" id="KW-0812">Transmembrane</keyword>
<evidence type="ECO:0000256" key="2">
    <source>
        <dbReference type="ARBA" id="ARBA00022692"/>
    </source>
</evidence>
<dbReference type="Proteomes" id="UP000230605">
    <property type="component" value="Chromosome 4"/>
</dbReference>
<keyword evidence="10" id="KW-1185">Reference proteome</keyword>
<dbReference type="PROSITE" id="PS01346">
    <property type="entry name" value="CLAUDIN"/>
    <property type="match status" value="1"/>
</dbReference>
<dbReference type="Gene3D" id="1.20.140.150">
    <property type="match status" value="1"/>
</dbReference>
<dbReference type="GO" id="GO:0031505">
    <property type="term" value="P:fungal-type cell wall organization"/>
    <property type="evidence" value="ECO:0007669"/>
    <property type="project" value="TreeGrafter"/>
</dbReference>
<dbReference type="InterPro" id="IPR052413">
    <property type="entry name" value="SUR7_domain"/>
</dbReference>
<evidence type="ECO:0000313" key="10">
    <source>
        <dbReference type="Proteomes" id="UP001302367"/>
    </source>
</evidence>
<dbReference type="PANTHER" id="PTHR28019">
    <property type="entry name" value="CELL MEMBRANE PROTEIN YLR413W-RELATED"/>
    <property type="match status" value="1"/>
</dbReference>
<evidence type="ECO:0008006" key="11">
    <source>
        <dbReference type="Google" id="ProtNLM"/>
    </source>
</evidence>
<feature type="transmembrane region" description="Helical" evidence="6">
    <location>
        <begin position="41"/>
        <end position="61"/>
    </location>
</feature>
<dbReference type="Pfam" id="PF06687">
    <property type="entry name" value="SUR7"/>
    <property type="match status" value="1"/>
</dbReference>